<dbReference type="Proteomes" id="UP000247591">
    <property type="component" value="Unassembled WGS sequence"/>
</dbReference>
<accession>A0A318RIM3</accession>
<protein>
    <submittedName>
        <fullName evidence="1">Uncharacterized protein</fullName>
    </submittedName>
</protein>
<dbReference type="AlphaFoldDB" id="A0A318RIM3"/>
<proteinExistence type="predicted"/>
<dbReference type="EMBL" id="QJSP01000016">
    <property type="protein sequence ID" value="PYE13458.1"/>
    <property type="molecule type" value="Genomic_DNA"/>
</dbReference>
<reference evidence="1 2" key="1">
    <citation type="submission" date="2018-06" db="EMBL/GenBank/DDBJ databases">
        <title>Genomic Encyclopedia of Type Strains, Phase IV (KMG-IV): sequencing the most valuable type-strain genomes for metagenomic binning, comparative biology and taxonomic classification.</title>
        <authorList>
            <person name="Goeker M."/>
        </authorList>
    </citation>
    <scope>NUCLEOTIDE SEQUENCE [LARGE SCALE GENOMIC DNA]</scope>
    <source>
        <strain evidence="1 2">DSM 45521</strain>
    </source>
</reference>
<keyword evidence="2" id="KW-1185">Reference proteome</keyword>
<sequence length="164" mass="18449">MCGLLTEKTPTAERSALNRSIRTLARDGLLEISHEFPYDLLWIARPGAYGDTQRSPLNLAVLDPRPVLPGQQLWFRKPGLPKLFTPELVEDMGAELEGVLPDGDATWSMVMEFSFGDGYFAEFSGGRDPHQALNSEDGQFARWYLYGPTPKTPRPRKQRPTDAR</sequence>
<organism evidence="1 2">
    <name type="scientific">Williamsia limnetica</name>
    <dbReference type="NCBI Taxonomy" id="882452"/>
    <lineage>
        <taxon>Bacteria</taxon>
        <taxon>Bacillati</taxon>
        <taxon>Actinomycetota</taxon>
        <taxon>Actinomycetes</taxon>
        <taxon>Mycobacteriales</taxon>
        <taxon>Nocardiaceae</taxon>
        <taxon>Williamsia</taxon>
    </lineage>
</organism>
<name>A0A318RIM3_WILLI</name>
<evidence type="ECO:0000313" key="2">
    <source>
        <dbReference type="Proteomes" id="UP000247591"/>
    </source>
</evidence>
<comment type="caution">
    <text evidence="1">The sequence shown here is derived from an EMBL/GenBank/DDBJ whole genome shotgun (WGS) entry which is preliminary data.</text>
</comment>
<evidence type="ECO:0000313" key="1">
    <source>
        <dbReference type="EMBL" id="PYE13458.1"/>
    </source>
</evidence>
<gene>
    <name evidence="1" type="ORF">DFR67_11612</name>
</gene>